<organism evidence="2 3">
    <name type="scientific">Actinokineospora soli</name>
    <dbReference type="NCBI Taxonomy" id="1048753"/>
    <lineage>
        <taxon>Bacteria</taxon>
        <taxon>Bacillati</taxon>
        <taxon>Actinomycetota</taxon>
        <taxon>Actinomycetes</taxon>
        <taxon>Pseudonocardiales</taxon>
        <taxon>Pseudonocardiaceae</taxon>
        <taxon>Actinokineospora</taxon>
    </lineage>
</organism>
<gene>
    <name evidence="2" type="ORF">ACFQV2_19440</name>
</gene>
<dbReference type="Pfam" id="PF12728">
    <property type="entry name" value="HTH_17"/>
    <property type="match status" value="1"/>
</dbReference>
<proteinExistence type="predicted"/>
<name>A0ABW2TPB4_9PSEU</name>
<evidence type="ECO:0000313" key="2">
    <source>
        <dbReference type="EMBL" id="MFC7615346.1"/>
    </source>
</evidence>
<sequence>MSTNLSKAGRPASLSVRQAAWVLGVPTSTVHRAIRVGTLRATRRRSRLVVHPADLARLLGGAR</sequence>
<protein>
    <submittedName>
        <fullName evidence="2">Helix-turn-helix domain-containing protein</fullName>
    </submittedName>
</protein>
<accession>A0ABW2TPB4</accession>
<dbReference type="EMBL" id="JBHTEY010000004">
    <property type="protein sequence ID" value="MFC7615346.1"/>
    <property type="molecule type" value="Genomic_DNA"/>
</dbReference>
<feature type="domain" description="Helix-turn-helix" evidence="1">
    <location>
        <begin position="14"/>
        <end position="59"/>
    </location>
</feature>
<dbReference type="Proteomes" id="UP001596512">
    <property type="component" value="Unassembled WGS sequence"/>
</dbReference>
<evidence type="ECO:0000259" key="1">
    <source>
        <dbReference type="Pfam" id="PF12728"/>
    </source>
</evidence>
<comment type="caution">
    <text evidence="2">The sequence shown here is derived from an EMBL/GenBank/DDBJ whole genome shotgun (WGS) entry which is preliminary data.</text>
</comment>
<evidence type="ECO:0000313" key="3">
    <source>
        <dbReference type="Proteomes" id="UP001596512"/>
    </source>
</evidence>
<keyword evidence="3" id="KW-1185">Reference proteome</keyword>
<reference evidence="3" key="1">
    <citation type="journal article" date="2019" name="Int. J. Syst. Evol. Microbiol.">
        <title>The Global Catalogue of Microorganisms (GCM) 10K type strain sequencing project: providing services to taxonomists for standard genome sequencing and annotation.</title>
        <authorList>
            <consortium name="The Broad Institute Genomics Platform"/>
            <consortium name="The Broad Institute Genome Sequencing Center for Infectious Disease"/>
            <person name="Wu L."/>
            <person name="Ma J."/>
        </authorList>
    </citation>
    <scope>NUCLEOTIDE SEQUENCE [LARGE SCALE GENOMIC DNA]</scope>
    <source>
        <strain evidence="3">JCM 17695</strain>
    </source>
</reference>
<dbReference type="InterPro" id="IPR041657">
    <property type="entry name" value="HTH_17"/>
</dbReference>